<comment type="caution">
    <text evidence="2">The sequence shown here is derived from an EMBL/GenBank/DDBJ whole genome shotgun (WGS) entry which is preliminary data.</text>
</comment>
<keyword evidence="3" id="KW-1185">Reference proteome</keyword>
<dbReference type="PROSITE" id="PS51257">
    <property type="entry name" value="PROKAR_LIPOPROTEIN"/>
    <property type="match status" value="1"/>
</dbReference>
<dbReference type="InterPro" id="IPR019076">
    <property type="entry name" value="Spore_lipoprot_YhcN/YlaJ-like"/>
</dbReference>
<dbReference type="RefSeq" id="WP_285930016.1">
    <property type="nucleotide sequence ID" value="NZ_JASTZU010000011.1"/>
</dbReference>
<feature type="region of interest" description="Disordered" evidence="1">
    <location>
        <begin position="23"/>
        <end position="62"/>
    </location>
</feature>
<accession>A0ABT7L3J5</accession>
<gene>
    <name evidence="2" type="ORF">QQS35_01650</name>
</gene>
<proteinExistence type="predicted"/>
<organism evidence="2 3">
    <name type="scientific">Aquibacillus rhizosphaerae</name>
    <dbReference type="NCBI Taxonomy" id="3051431"/>
    <lineage>
        <taxon>Bacteria</taxon>
        <taxon>Bacillati</taxon>
        <taxon>Bacillota</taxon>
        <taxon>Bacilli</taxon>
        <taxon>Bacillales</taxon>
        <taxon>Bacillaceae</taxon>
        <taxon>Aquibacillus</taxon>
    </lineage>
</organism>
<evidence type="ECO:0000313" key="3">
    <source>
        <dbReference type="Proteomes" id="UP001235343"/>
    </source>
</evidence>
<protein>
    <submittedName>
        <fullName evidence="2">YhcN/YlaJ family sporulation lipoprotein</fullName>
    </submittedName>
</protein>
<reference evidence="2 3" key="1">
    <citation type="submission" date="2023-06" db="EMBL/GenBank/DDBJ databases">
        <title>Aquibacillus rhizosphaerae LR5S19.</title>
        <authorList>
            <person name="Sun J.-Q."/>
        </authorList>
    </citation>
    <scope>NUCLEOTIDE SEQUENCE [LARGE SCALE GENOMIC DNA]</scope>
    <source>
        <strain evidence="2 3">LR5S19</strain>
    </source>
</reference>
<feature type="compositionally biased region" description="Polar residues" evidence="1">
    <location>
        <begin position="44"/>
        <end position="53"/>
    </location>
</feature>
<evidence type="ECO:0000313" key="2">
    <source>
        <dbReference type="EMBL" id="MDL4839166.1"/>
    </source>
</evidence>
<sequence>MKYRIVLFMFTIVVLTACQQGNPSEVLRDPESPLGPDEIETTDEGYTQTNNPGPRTFGRNGESHDIIEDKKTIKKAAERMPDVQVVSVAIMENEAHVTVKVSTPLSSNERKDLQANIKSAIEAVTQEYEIKITTES</sequence>
<dbReference type="Proteomes" id="UP001235343">
    <property type="component" value="Unassembled WGS sequence"/>
</dbReference>
<dbReference type="Pfam" id="PF09580">
    <property type="entry name" value="Spore_YhcN_YlaJ"/>
    <property type="match status" value="1"/>
</dbReference>
<evidence type="ECO:0000256" key="1">
    <source>
        <dbReference type="SAM" id="MobiDB-lite"/>
    </source>
</evidence>
<name>A0ABT7L3J5_9BACI</name>
<keyword evidence="2" id="KW-0449">Lipoprotein</keyword>
<dbReference type="EMBL" id="JASTZU010000011">
    <property type="protein sequence ID" value="MDL4839166.1"/>
    <property type="molecule type" value="Genomic_DNA"/>
</dbReference>